<name>F2U5W4_SALR5</name>
<dbReference type="SMART" id="SM00049">
    <property type="entry name" value="DEP"/>
    <property type="match status" value="1"/>
</dbReference>
<dbReference type="InterPro" id="IPR004776">
    <property type="entry name" value="Mem_transp_PIN-like"/>
</dbReference>
<feature type="transmembrane region" description="Helical" evidence="6">
    <location>
        <begin position="207"/>
        <end position="227"/>
    </location>
</feature>
<dbReference type="eggNOG" id="ENOG502QQ69">
    <property type="taxonomic scope" value="Eukaryota"/>
</dbReference>
<feature type="transmembrane region" description="Helical" evidence="6">
    <location>
        <begin position="132"/>
        <end position="154"/>
    </location>
</feature>
<dbReference type="InParanoid" id="F2U5W4"/>
<evidence type="ECO:0000313" key="9">
    <source>
        <dbReference type="Proteomes" id="UP000007799"/>
    </source>
</evidence>
<dbReference type="GO" id="GO:0016020">
    <property type="term" value="C:membrane"/>
    <property type="evidence" value="ECO:0007669"/>
    <property type="project" value="UniProtKB-SubCell"/>
</dbReference>
<feature type="transmembrane region" description="Helical" evidence="6">
    <location>
        <begin position="309"/>
        <end position="328"/>
    </location>
</feature>
<feature type="transmembrane region" description="Helical" evidence="6">
    <location>
        <begin position="6"/>
        <end position="25"/>
    </location>
</feature>
<dbReference type="GeneID" id="16075850"/>
<evidence type="ECO:0000256" key="2">
    <source>
        <dbReference type="ARBA" id="ARBA00022692"/>
    </source>
</evidence>
<dbReference type="EMBL" id="GL832962">
    <property type="protein sequence ID" value="EGD82905.1"/>
    <property type="molecule type" value="Genomic_DNA"/>
</dbReference>
<evidence type="ECO:0000256" key="4">
    <source>
        <dbReference type="ARBA" id="ARBA00023136"/>
    </source>
</evidence>
<dbReference type="InterPro" id="IPR000591">
    <property type="entry name" value="DEP_dom"/>
</dbReference>
<dbReference type="PROSITE" id="PS50186">
    <property type="entry name" value="DEP"/>
    <property type="match status" value="1"/>
</dbReference>
<dbReference type="SUPFAM" id="SSF46785">
    <property type="entry name" value="Winged helix' DNA-binding domain"/>
    <property type="match status" value="1"/>
</dbReference>
<feature type="transmembrane region" description="Helical" evidence="6">
    <location>
        <begin position="382"/>
        <end position="402"/>
    </location>
</feature>
<feature type="region of interest" description="Disordered" evidence="5">
    <location>
        <begin position="615"/>
        <end position="650"/>
    </location>
</feature>
<accession>F2U5W4</accession>
<dbReference type="RefSeq" id="XP_004995269.1">
    <property type="nucleotide sequence ID" value="XM_004995212.1"/>
</dbReference>
<feature type="transmembrane region" description="Helical" evidence="6">
    <location>
        <begin position="448"/>
        <end position="469"/>
    </location>
</feature>
<feature type="transmembrane region" description="Helical" evidence="6">
    <location>
        <begin position="414"/>
        <end position="436"/>
    </location>
</feature>
<feature type="transmembrane region" description="Helical" evidence="6">
    <location>
        <begin position="693"/>
        <end position="714"/>
    </location>
</feature>
<dbReference type="GO" id="GO:0023051">
    <property type="term" value="P:regulation of signaling"/>
    <property type="evidence" value="ECO:0007669"/>
    <property type="project" value="TreeGrafter"/>
</dbReference>
<dbReference type="KEGG" id="sre:PTSG_03537"/>
<dbReference type="InterPro" id="IPR051832">
    <property type="entry name" value="mTOR-Rac_regulators"/>
</dbReference>
<evidence type="ECO:0000256" key="5">
    <source>
        <dbReference type="SAM" id="MobiDB-lite"/>
    </source>
</evidence>
<dbReference type="Gene3D" id="1.10.10.10">
    <property type="entry name" value="Winged helix-like DNA-binding domain superfamily/Winged helix DNA-binding domain"/>
    <property type="match status" value="1"/>
</dbReference>
<keyword evidence="4 6" id="KW-0472">Membrane</keyword>
<feature type="transmembrane region" description="Helical" evidence="6">
    <location>
        <begin position="166"/>
        <end position="195"/>
    </location>
</feature>
<evidence type="ECO:0000256" key="1">
    <source>
        <dbReference type="ARBA" id="ARBA00004141"/>
    </source>
</evidence>
<dbReference type="PANTHER" id="PTHR22829">
    <property type="entry name" value="DEP DOMAIN PROTEIN"/>
    <property type="match status" value="1"/>
</dbReference>
<dbReference type="OMA" id="RISMCRR"/>
<dbReference type="OrthoDB" id="2133778at2759"/>
<feature type="transmembrane region" description="Helical" evidence="6">
    <location>
        <begin position="524"/>
        <end position="546"/>
    </location>
</feature>
<sequence>MDVTGGLLIALCTTFLVIIFGFILGKMNILDRSGRQVVGALIVKLVLPCLILKAMATLDFSSVRWLLILGVALGKLAVLLIVIFVTMIASGFSFVSFAQGGLRGILGVQSNDFALGLPILSALYPVELTNYLYLFAPINFLMVYPISLFLLEFGTRKAGMRPPSRLGFGLSIVIAIFKSPVVIATFLGVALNFIFKQNLPAIIEQPLALIGSAFNALALLNLGANMVGKASQLKGPNLMKSLAVVLAKSVLLPILIALFLSLLNQRMISLPERPDDDDDTVMFTTDTANYFSGAAGDDDDDHGSMKDKYFLNLFGFIYGTFPSAPGALPFAQQYGVDIDLAASVVVVGTVIAAPLMFISAKMATITVTNAKVASLQDLVSDAGINLSTASIVAAVLFIALYAANNKFSRTIDRLYVLFAVLCVGLGITANTCTIDSPTLGSDLRFSASWFFIFATRITAIVIGFHLLALAKNSVRFRLRACSSTTTIGISVCLPLLLVGLVFLIEPTISPGKGITCSLLAGTASFYTALTILCLCTLSLVYIILSLGRHRSRSARSLPPPTPTTTTRRMTCERGHSCGAHNAASGMQHGACANCCQCPDTSAGTEAQVVITVNGVPLDDTNGGQPSTSRRAHTHRHSSDSGGTGDDETQPLLLGQRTRSSINATGDSGGTNFAVSQTSESDVAPASPMGLRHLAVLSYWALSSLLGMCSCLWVLTNGRTSGIYFEVLFLDYALLNAQGVVLFLALGTRGDLLAVIGRVYNRIEARVRSVIYGTEEVAVLDTDQALNDVLDVRGMRQALAATRDELIGTRTHRLRKYNGVLVGSELVTHLCDTKIASSKQHASRIGRALVAHGVLSHVTQEHHFHDAHYFYRWNEEDNSGRASIAASSASTPIPPHMTADDWKSVHSALV</sequence>
<evidence type="ECO:0000256" key="3">
    <source>
        <dbReference type="ARBA" id="ARBA00022989"/>
    </source>
</evidence>
<evidence type="ECO:0000313" key="8">
    <source>
        <dbReference type="EMBL" id="EGD82905.1"/>
    </source>
</evidence>
<dbReference type="InterPro" id="IPR036388">
    <property type="entry name" value="WH-like_DNA-bd_sf"/>
</dbReference>
<keyword evidence="9" id="KW-1185">Reference proteome</keyword>
<feature type="transmembrane region" description="Helical" evidence="6">
    <location>
        <begin position="105"/>
        <end position="126"/>
    </location>
</feature>
<reference evidence="8" key="1">
    <citation type="submission" date="2009-08" db="EMBL/GenBank/DDBJ databases">
        <title>Annotation of Salpingoeca rosetta.</title>
        <authorList>
            <consortium name="The Broad Institute Genome Sequencing Platform"/>
            <person name="Russ C."/>
            <person name="Cuomo C."/>
            <person name="Burger G."/>
            <person name="Gray M.W."/>
            <person name="Holland P.W.H."/>
            <person name="King N."/>
            <person name="Lang F.B.F."/>
            <person name="Roger A.J."/>
            <person name="Ruiz-Trillo I."/>
            <person name="Young S.K."/>
            <person name="Zeng Q."/>
            <person name="Gargeya S."/>
            <person name="Alvarado L."/>
            <person name="Berlin A."/>
            <person name="Chapman S.B."/>
            <person name="Chen Z."/>
            <person name="Freedman E."/>
            <person name="Gellesch M."/>
            <person name="Goldberg J."/>
            <person name="Griggs A."/>
            <person name="Gujja S."/>
            <person name="Heilman E."/>
            <person name="Heiman D."/>
            <person name="Howarth C."/>
            <person name="Mehta T."/>
            <person name="Neiman D."/>
            <person name="Pearson M."/>
            <person name="Roberts A."/>
            <person name="Saif S."/>
            <person name="Shea T."/>
            <person name="Shenoy N."/>
            <person name="Sisk P."/>
            <person name="Stolte C."/>
            <person name="Sykes S."/>
            <person name="White J."/>
            <person name="Yandava C."/>
            <person name="Haas B."/>
            <person name="Nusbaum C."/>
            <person name="Birren B."/>
        </authorList>
    </citation>
    <scope>NUCLEOTIDE SEQUENCE [LARGE SCALE GENOMIC DNA]</scope>
    <source>
        <strain evidence="8">ATCC 50818</strain>
    </source>
</reference>
<feature type="transmembrane region" description="Helical" evidence="6">
    <location>
        <begin position="76"/>
        <end position="98"/>
    </location>
</feature>
<evidence type="ECO:0000256" key="6">
    <source>
        <dbReference type="SAM" id="Phobius"/>
    </source>
</evidence>
<gene>
    <name evidence="8" type="ORF">PTSG_03537</name>
</gene>
<feature type="transmembrane region" description="Helical" evidence="6">
    <location>
        <begin position="340"/>
        <end position="362"/>
    </location>
</feature>
<dbReference type="AlphaFoldDB" id="F2U5W4"/>
<dbReference type="PANTHER" id="PTHR22829:SF5">
    <property type="entry name" value="INTEGRAL MEMBRANE PROTEIN GPR155"/>
    <property type="match status" value="1"/>
</dbReference>
<feature type="transmembrane region" description="Helical" evidence="6">
    <location>
        <begin position="481"/>
        <end position="504"/>
    </location>
</feature>
<dbReference type="InterPro" id="IPR036390">
    <property type="entry name" value="WH_DNA-bd_sf"/>
</dbReference>
<feature type="domain" description="DEP" evidence="7">
    <location>
        <begin position="794"/>
        <end position="874"/>
    </location>
</feature>
<dbReference type="Pfam" id="PF03547">
    <property type="entry name" value="Mem_trans"/>
    <property type="match status" value="1"/>
</dbReference>
<evidence type="ECO:0000259" key="7">
    <source>
        <dbReference type="PROSITE" id="PS50186"/>
    </source>
</evidence>
<keyword evidence="3 6" id="KW-1133">Transmembrane helix</keyword>
<dbReference type="GO" id="GO:0035556">
    <property type="term" value="P:intracellular signal transduction"/>
    <property type="evidence" value="ECO:0007669"/>
    <property type="project" value="InterPro"/>
</dbReference>
<organism evidence="9">
    <name type="scientific">Salpingoeca rosetta (strain ATCC 50818 / BSB-021)</name>
    <dbReference type="NCBI Taxonomy" id="946362"/>
    <lineage>
        <taxon>Eukaryota</taxon>
        <taxon>Choanoflagellata</taxon>
        <taxon>Craspedida</taxon>
        <taxon>Salpingoecidae</taxon>
        <taxon>Salpingoeca</taxon>
    </lineage>
</organism>
<dbReference type="FunCoup" id="F2U5W4">
    <property type="interactions" value="107"/>
</dbReference>
<dbReference type="GO" id="GO:0055085">
    <property type="term" value="P:transmembrane transport"/>
    <property type="evidence" value="ECO:0007669"/>
    <property type="project" value="InterPro"/>
</dbReference>
<keyword evidence="2 6" id="KW-0812">Transmembrane</keyword>
<protein>
    <recommendedName>
        <fullName evidence="7">DEP domain-containing protein</fullName>
    </recommendedName>
</protein>
<dbReference type="Proteomes" id="UP000007799">
    <property type="component" value="Unassembled WGS sequence"/>
</dbReference>
<feature type="transmembrane region" description="Helical" evidence="6">
    <location>
        <begin position="37"/>
        <end position="56"/>
    </location>
</feature>
<proteinExistence type="predicted"/>
<comment type="subcellular location">
    <subcellularLocation>
        <location evidence="1">Membrane</location>
        <topology evidence="1">Multi-pass membrane protein</topology>
    </subcellularLocation>
</comment>
<dbReference type="Pfam" id="PF00610">
    <property type="entry name" value="DEP"/>
    <property type="match status" value="1"/>
</dbReference>
<feature type="transmembrane region" description="Helical" evidence="6">
    <location>
        <begin position="239"/>
        <end position="263"/>
    </location>
</feature>